<feature type="region of interest" description="Disordered" evidence="1">
    <location>
        <begin position="16"/>
        <end position="35"/>
    </location>
</feature>
<reference evidence="4" key="1">
    <citation type="submission" date="2018-03" db="EMBL/GenBank/DDBJ databases">
        <authorList>
            <person name="Zecchin S."/>
        </authorList>
    </citation>
    <scope>NUCLEOTIDE SEQUENCE [LARGE SCALE GENOMIC DNA]</scope>
</reference>
<protein>
    <submittedName>
        <fullName evidence="3">Uncharacterized protein</fullName>
    </submittedName>
</protein>
<evidence type="ECO:0000313" key="4">
    <source>
        <dbReference type="Proteomes" id="UP000245125"/>
    </source>
</evidence>
<proteinExistence type="predicted"/>
<name>A0A2U3QGX9_9BACT</name>
<sequence>MRENSCWQYGGKVSPEKKVGSGQHFLPEADSSQNPKKGVSYYRKTAMGIVEFSLTNITSGIIWLINIIKMSISKKLSNNWLSHFLVCLGNVDFCF</sequence>
<keyword evidence="2" id="KW-0812">Transmembrane</keyword>
<dbReference type="Proteomes" id="UP000245125">
    <property type="component" value="Unassembled WGS sequence"/>
</dbReference>
<gene>
    <name evidence="3" type="ORF">NBG4_30004</name>
</gene>
<organism evidence="3 4">
    <name type="scientific">Candidatus Sulfobium mesophilum</name>
    <dbReference type="NCBI Taxonomy" id="2016548"/>
    <lineage>
        <taxon>Bacteria</taxon>
        <taxon>Pseudomonadati</taxon>
        <taxon>Nitrospirota</taxon>
        <taxon>Nitrospiria</taxon>
        <taxon>Nitrospirales</taxon>
        <taxon>Nitrospiraceae</taxon>
        <taxon>Candidatus Sulfobium</taxon>
    </lineage>
</organism>
<feature type="transmembrane region" description="Helical" evidence="2">
    <location>
        <begin position="46"/>
        <end position="68"/>
    </location>
</feature>
<evidence type="ECO:0000256" key="2">
    <source>
        <dbReference type="SAM" id="Phobius"/>
    </source>
</evidence>
<evidence type="ECO:0000256" key="1">
    <source>
        <dbReference type="SAM" id="MobiDB-lite"/>
    </source>
</evidence>
<dbReference type="EMBL" id="OUUY01000075">
    <property type="protein sequence ID" value="SPQ00610.1"/>
    <property type="molecule type" value="Genomic_DNA"/>
</dbReference>
<keyword evidence="2" id="KW-1133">Transmembrane helix</keyword>
<dbReference type="AlphaFoldDB" id="A0A2U3QGX9"/>
<evidence type="ECO:0000313" key="3">
    <source>
        <dbReference type="EMBL" id="SPQ00610.1"/>
    </source>
</evidence>
<accession>A0A2U3QGX9</accession>
<keyword evidence="2" id="KW-0472">Membrane</keyword>
<keyword evidence="4" id="KW-1185">Reference proteome</keyword>